<keyword evidence="1" id="KW-0812">Transmembrane</keyword>
<comment type="caution">
    <text evidence="2">The sequence shown here is derived from an EMBL/GenBank/DDBJ whole genome shotgun (WGS) entry which is preliminary data.</text>
</comment>
<dbReference type="Proteomes" id="UP001367508">
    <property type="component" value="Unassembled WGS sequence"/>
</dbReference>
<keyword evidence="3" id="KW-1185">Reference proteome</keyword>
<evidence type="ECO:0000256" key="1">
    <source>
        <dbReference type="SAM" id="Phobius"/>
    </source>
</evidence>
<protein>
    <submittedName>
        <fullName evidence="2">Uncharacterized protein</fullName>
    </submittedName>
</protein>
<sequence>MCLVTDSILRMALAHHLTAAPKDHCTNKYTNSSTMITTDLSRISYILGSGIFLIFNLIQNQRVDKWNKRKYVSRGKVLTKRLIIEVTEERGGRKHYEHCG</sequence>
<name>A0AAN9QG15_CANGL</name>
<feature type="transmembrane region" description="Helical" evidence="1">
    <location>
        <begin position="40"/>
        <end position="58"/>
    </location>
</feature>
<proteinExistence type="predicted"/>
<dbReference type="EMBL" id="JAYMYQ010000005">
    <property type="protein sequence ID" value="KAK7330048.1"/>
    <property type="molecule type" value="Genomic_DNA"/>
</dbReference>
<evidence type="ECO:0000313" key="3">
    <source>
        <dbReference type="Proteomes" id="UP001367508"/>
    </source>
</evidence>
<keyword evidence="1" id="KW-0472">Membrane</keyword>
<organism evidence="2 3">
    <name type="scientific">Canavalia gladiata</name>
    <name type="common">Sword bean</name>
    <name type="synonym">Dolichos gladiatus</name>
    <dbReference type="NCBI Taxonomy" id="3824"/>
    <lineage>
        <taxon>Eukaryota</taxon>
        <taxon>Viridiplantae</taxon>
        <taxon>Streptophyta</taxon>
        <taxon>Embryophyta</taxon>
        <taxon>Tracheophyta</taxon>
        <taxon>Spermatophyta</taxon>
        <taxon>Magnoliopsida</taxon>
        <taxon>eudicotyledons</taxon>
        <taxon>Gunneridae</taxon>
        <taxon>Pentapetalae</taxon>
        <taxon>rosids</taxon>
        <taxon>fabids</taxon>
        <taxon>Fabales</taxon>
        <taxon>Fabaceae</taxon>
        <taxon>Papilionoideae</taxon>
        <taxon>50 kb inversion clade</taxon>
        <taxon>NPAAA clade</taxon>
        <taxon>indigoferoid/millettioid clade</taxon>
        <taxon>Phaseoleae</taxon>
        <taxon>Canavalia</taxon>
    </lineage>
</organism>
<dbReference type="AlphaFoldDB" id="A0AAN9QG15"/>
<keyword evidence="1" id="KW-1133">Transmembrane helix</keyword>
<gene>
    <name evidence="2" type="ORF">VNO77_24233</name>
</gene>
<accession>A0AAN9QG15</accession>
<evidence type="ECO:0000313" key="2">
    <source>
        <dbReference type="EMBL" id="KAK7330048.1"/>
    </source>
</evidence>
<reference evidence="2 3" key="1">
    <citation type="submission" date="2024-01" db="EMBL/GenBank/DDBJ databases">
        <title>The genomes of 5 underutilized Papilionoideae crops provide insights into root nodulation and disease resistanc.</title>
        <authorList>
            <person name="Jiang F."/>
        </authorList>
    </citation>
    <scope>NUCLEOTIDE SEQUENCE [LARGE SCALE GENOMIC DNA]</scope>
    <source>
        <strain evidence="2">LVBAO_FW01</strain>
        <tissue evidence="2">Leaves</tissue>
    </source>
</reference>